<dbReference type="GO" id="GO:0051301">
    <property type="term" value="P:cell division"/>
    <property type="evidence" value="ECO:0007669"/>
    <property type="project" value="UniProtKB-KW"/>
</dbReference>
<evidence type="ECO:0000256" key="10">
    <source>
        <dbReference type="ARBA" id="ARBA00022827"/>
    </source>
</evidence>
<dbReference type="GO" id="GO:0005829">
    <property type="term" value="C:cytosol"/>
    <property type="evidence" value="ECO:0007669"/>
    <property type="project" value="TreeGrafter"/>
</dbReference>
<dbReference type="Gene3D" id="3.30.465.10">
    <property type="match status" value="1"/>
</dbReference>
<dbReference type="Pfam" id="PF02873">
    <property type="entry name" value="MurB_C"/>
    <property type="match status" value="1"/>
</dbReference>
<keyword evidence="20" id="KW-1133">Transmembrane helix</keyword>
<evidence type="ECO:0000256" key="9">
    <source>
        <dbReference type="ARBA" id="ARBA00022630"/>
    </source>
</evidence>
<evidence type="ECO:0000256" key="7">
    <source>
        <dbReference type="ARBA" id="ARBA00022490"/>
    </source>
</evidence>
<keyword evidence="20" id="KW-0472">Membrane</keyword>
<evidence type="ECO:0000256" key="11">
    <source>
        <dbReference type="ARBA" id="ARBA00022857"/>
    </source>
</evidence>
<dbReference type="Gene3D" id="3.90.78.10">
    <property type="entry name" value="UDP-N-acetylenolpyruvoylglucosamine reductase, C-terminal domain"/>
    <property type="match status" value="1"/>
</dbReference>
<feature type="transmembrane region" description="Helical" evidence="20">
    <location>
        <begin position="58"/>
        <end position="82"/>
    </location>
</feature>
<dbReference type="NCBIfam" id="NF000755">
    <property type="entry name" value="PRK00046.1"/>
    <property type="match status" value="1"/>
</dbReference>
<evidence type="ECO:0000256" key="8">
    <source>
        <dbReference type="ARBA" id="ARBA00022618"/>
    </source>
</evidence>
<dbReference type="Pfam" id="PF01565">
    <property type="entry name" value="FAD_binding_4"/>
    <property type="match status" value="1"/>
</dbReference>
<dbReference type="InterPro" id="IPR036318">
    <property type="entry name" value="FAD-bd_PCMH-like_sf"/>
</dbReference>
<dbReference type="Proteomes" id="UP000215767">
    <property type="component" value="Unassembled WGS sequence"/>
</dbReference>
<proteinExistence type="inferred from homology"/>
<name>A0A261US51_9BORD</name>
<feature type="active site" description="Proton donor" evidence="19">
    <location>
        <position position="259"/>
    </location>
</feature>
<evidence type="ECO:0000256" key="2">
    <source>
        <dbReference type="ARBA" id="ARBA00003921"/>
    </source>
</evidence>
<evidence type="ECO:0000256" key="19">
    <source>
        <dbReference type="HAMAP-Rule" id="MF_00037"/>
    </source>
</evidence>
<evidence type="ECO:0000313" key="22">
    <source>
        <dbReference type="EMBL" id="OZI64377.1"/>
    </source>
</evidence>
<dbReference type="InterPro" id="IPR003170">
    <property type="entry name" value="MurB"/>
</dbReference>
<keyword evidence="23" id="KW-1185">Reference proteome</keyword>
<dbReference type="GO" id="GO:0071949">
    <property type="term" value="F:FAD binding"/>
    <property type="evidence" value="ECO:0007669"/>
    <property type="project" value="InterPro"/>
</dbReference>
<evidence type="ECO:0000256" key="15">
    <source>
        <dbReference type="ARBA" id="ARBA00023306"/>
    </source>
</evidence>
<evidence type="ECO:0000313" key="23">
    <source>
        <dbReference type="Proteomes" id="UP000215767"/>
    </source>
</evidence>
<dbReference type="SUPFAM" id="SSF56176">
    <property type="entry name" value="FAD-binding/transporter-associated domain-like"/>
    <property type="match status" value="1"/>
</dbReference>
<protein>
    <recommendedName>
        <fullName evidence="6 19">UDP-N-acetylenolpyruvoylglucosamine reductase</fullName>
        <ecNumber evidence="5 19">1.3.1.98</ecNumber>
    </recommendedName>
    <alternativeName>
        <fullName evidence="17 19">UDP-N-acetylmuramate dehydrogenase</fullName>
    </alternativeName>
</protein>
<dbReference type="GO" id="GO:0008360">
    <property type="term" value="P:regulation of cell shape"/>
    <property type="evidence" value="ECO:0007669"/>
    <property type="project" value="UniProtKB-KW"/>
</dbReference>
<keyword evidence="14 19" id="KW-0560">Oxidoreductase</keyword>
<dbReference type="PANTHER" id="PTHR21071:SF4">
    <property type="entry name" value="UDP-N-ACETYLENOLPYRUVOYLGLUCOSAMINE REDUCTASE"/>
    <property type="match status" value="1"/>
</dbReference>
<keyword evidence="12 19" id="KW-0133">Cell shape</keyword>
<dbReference type="NCBIfam" id="TIGR00179">
    <property type="entry name" value="murB"/>
    <property type="match status" value="1"/>
</dbReference>
<dbReference type="HAMAP" id="MF_00037">
    <property type="entry name" value="MurB"/>
    <property type="match status" value="1"/>
</dbReference>
<keyword evidence="16 19" id="KW-0961">Cell wall biogenesis/degradation</keyword>
<dbReference type="InterPro" id="IPR016166">
    <property type="entry name" value="FAD-bd_PCMH"/>
</dbReference>
<comment type="pathway">
    <text evidence="4 19">Cell wall biogenesis; peptidoglycan biosynthesis.</text>
</comment>
<dbReference type="EMBL" id="NEVS01000002">
    <property type="protein sequence ID" value="OZI64377.1"/>
    <property type="molecule type" value="Genomic_DNA"/>
</dbReference>
<dbReference type="InterPro" id="IPR006094">
    <property type="entry name" value="Oxid_FAD_bind_N"/>
</dbReference>
<keyword evidence="10 19" id="KW-0274">FAD</keyword>
<dbReference type="PROSITE" id="PS51387">
    <property type="entry name" value="FAD_PCMH"/>
    <property type="match status" value="1"/>
</dbReference>
<dbReference type="InterPro" id="IPR036635">
    <property type="entry name" value="MurB_C_sf"/>
</dbReference>
<comment type="caution">
    <text evidence="22">The sequence shown here is derived from an EMBL/GenBank/DDBJ whole genome shotgun (WGS) entry which is preliminary data.</text>
</comment>
<evidence type="ECO:0000256" key="1">
    <source>
        <dbReference type="ARBA" id="ARBA00001974"/>
    </source>
</evidence>
<keyword evidence="13 19" id="KW-0573">Peptidoglycan synthesis</keyword>
<keyword evidence="8 19" id="KW-0132">Cell division</keyword>
<dbReference type="OrthoDB" id="9804753at2"/>
<evidence type="ECO:0000256" key="12">
    <source>
        <dbReference type="ARBA" id="ARBA00022960"/>
    </source>
</evidence>
<dbReference type="Gene3D" id="3.30.43.10">
    <property type="entry name" value="Uridine Diphospho-n-acetylenolpyruvylglucosamine Reductase, domain 2"/>
    <property type="match status" value="1"/>
</dbReference>
<feature type="active site" evidence="19">
    <location>
        <position position="355"/>
    </location>
</feature>
<feature type="active site" evidence="19">
    <location>
        <position position="175"/>
    </location>
</feature>
<evidence type="ECO:0000256" key="16">
    <source>
        <dbReference type="ARBA" id="ARBA00023316"/>
    </source>
</evidence>
<feature type="domain" description="FAD-binding PCMH-type" evidence="21">
    <location>
        <begin position="29"/>
        <end position="199"/>
    </location>
</feature>
<evidence type="ECO:0000256" key="5">
    <source>
        <dbReference type="ARBA" id="ARBA00012518"/>
    </source>
</evidence>
<keyword evidence="20" id="KW-0812">Transmembrane</keyword>
<evidence type="ECO:0000256" key="6">
    <source>
        <dbReference type="ARBA" id="ARBA00015188"/>
    </source>
</evidence>
<dbReference type="GO" id="GO:0009252">
    <property type="term" value="P:peptidoglycan biosynthetic process"/>
    <property type="evidence" value="ECO:0007669"/>
    <property type="project" value="UniProtKB-UniRule"/>
</dbReference>
<evidence type="ECO:0000256" key="4">
    <source>
        <dbReference type="ARBA" id="ARBA00004752"/>
    </source>
</evidence>
<evidence type="ECO:0000256" key="20">
    <source>
        <dbReference type="SAM" id="Phobius"/>
    </source>
</evidence>
<evidence type="ECO:0000259" key="21">
    <source>
        <dbReference type="PROSITE" id="PS51387"/>
    </source>
</evidence>
<organism evidence="22 23">
    <name type="scientific">Bordetella genomosp. 11</name>
    <dbReference type="NCBI Taxonomy" id="1416808"/>
    <lineage>
        <taxon>Bacteria</taxon>
        <taxon>Pseudomonadati</taxon>
        <taxon>Pseudomonadota</taxon>
        <taxon>Betaproteobacteria</taxon>
        <taxon>Burkholderiales</taxon>
        <taxon>Alcaligenaceae</taxon>
        <taxon>Bordetella</taxon>
    </lineage>
</organism>
<dbReference type="InterPro" id="IPR011601">
    <property type="entry name" value="MurB_C"/>
</dbReference>
<dbReference type="InterPro" id="IPR016169">
    <property type="entry name" value="FAD-bd_PCMH_sub2"/>
</dbReference>
<comment type="similarity">
    <text evidence="19">Belongs to the MurB family.</text>
</comment>
<keyword evidence="7 19" id="KW-0963">Cytoplasm</keyword>
<evidence type="ECO:0000256" key="18">
    <source>
        <dbReference type="ARBA" id="ARBA00048914"/>
    </source>
</evidence>
<gene>
    <name evidence="19" type="primary">murB</name>
    <name evidence="22" type="ORF">CAL28_06760</name>
</gene>
<evidence type="ECO:0000256" key="13">
    <source>
        <dbReference type="ARBA" id="ARBA00022984"/>
    </source>
</evidence>
<keyword evidence="9 19" id="KW-0285">Flavoprotein</keyword>
<dbReference type="UniPathway" id="UPA00219"/>
<comment type="function">
    <text evidence="2 19">Cell wall formation.</text>
</comment>
<dbReference type="InterPro" id="IPR016167">
    <property type="entry name" value="FAD-bd_PCMH_sub1"/>
</dbReference>
<dbReference type="PANTHER" id="PTHR21071">
    <property type="entry name" value="UDP-N-ACETYLENOLPYRUVOYLGLUCOSAMINE REDUCTASE"/>
    <property type="match status" value="1"/>
</dbReference>
<comment type="cofactor">
    <cofactor evidence="1 19">
        <name>FAD</name>
        <dbReference type="ChEBI" id="CHEBI:57692"/>
    </cofactor>
</comment>
<dbReference type="GO" id="GO:0008762">
    <property type="term" value="F:UDP-N-acetylmuramate dehydrogenase activity"/>
    <property type="evidence" value="ECO:0007669"/>
    <property type="project" value="UniProtKB-UniRule"/>
</dbReference>
<dbReference type="EC" id="1.3.1.98" evidence="5 19"/>
<dbReference type="AlphaFoldDB" id="A0A261US51"/>
<dbReference type="GO" id="GO:0071555">
    <property type="term" value="P:cell wall organization"/>
    <property type="evidence" value="ECO:0007669"/>
    <property type="project" value="UniProtKB-KW"/>
</dbReference>
<keyword evidence="11 19" id="KW-0521">NADP</keyword>
<evidence type="ECO:0000256" key="17">
    <source>
        <dbReference type="ARBA" id="ARBA00031026"/>
    </source>
</evidence>
<keyword evidence="15 19" id="KW-0131">Cell cycle</keyword>
<comment type="catalytic activity">
    <reaction evidence="18 19">
        <text>UDP-N-acetyl-alpha-D-muramate + NADP(+) = UDP-N-acetyl-3-O-(1-carboxyvinyl)-alpha-D-glucosamine + NADPH + H(+)</text>
        <dbReference type="Rhea" id="RHEA:12248"/>
        <dbReference type="ChEBI" id="CHEBI:15378"/>
        <dbReference type="ChEBI" id="CHEBI:57783"/>
        <dbReference type="ChEBI" id="CHEBI:58349"/>
        <dbReference type="ChEBI" id="CHEBI:68483"/>
        <dbReference type="ChEBI" id="CHEBI:70757"/>
        <dbReference type="EC" id="1.3.1.98"/>
    </reaction>
</comment>
<dbReference type="SUPFAM" id="SSF56194">
    <property type="entry name" value="Uridine diphospho-N-Acetylenolpyruvylglucosamine reductase, MurB, C-terminal domain"/>
    <property type="match status" value="1"/>
</dbReference>
<accession>A0A261US51</accession>
<evidence type="ECO:0000256" key="3">
    <source>
        <dbReference type="ARBA" id="ARBA00004496"/>
    </source>
</evidence>
<reference evidence="23" key="1">
    <citation type="submission" date="2017-05" db="EMBL/GenBank/DDBJ databases">
        <title>Complete and WGS of Bordetella genogroups.</title>
        <authorList>
            <person name="Spilker T."/>
            <person name="Lipuma J."/>
        </authorList>
    </citation>
    <scope>NUCLEOTIDE SEQUENCE [LARGE SCALE GENOMIC DNA]</scope>
    <source>
        <strain evidence="23">AU8856</strain>
    </source>
</reference>
<evidence type="ECO:0000256" key="14">
    <source>
        <dbReference type="ARBA" id="ARBA00023002"/>
    </source>
</evidence>
<sequence length="359" mass="38517">MSNPSASSTDTDMLKPIAADLTALNTLGLACSAQAYVRIEYLRQLPALSALARRHGRVFVLGGGSNVVLPSVMAGLVAHMAIPGIRLLDTRPDAWIVEAGGGENWHGFVAHCLRHGWDGLENLALIPGTVGAAPVQNIGAYGVELDQRFLGLSAWDIERGEMVELSARDCRFAYRDSRFKHDAPGRWAIVAVRFALPRPWRPVLDYPDLQRHPALGSGADRSAPPANGAGVSARAVFDAVCAIRREKLPDPAVIGNAGSFFKNPIVSADRYAALRQRFPGLVAYPQADGRCKLAAGWLIDQCGWKGRTMGAAGVHDRQALVLVNRGGARAADIMALADAIRADVKARYGVELEPEPVRP</sequence>
<comment type="subcellular location">
    <subcellularLocation>
        <location evidence="3 19">Cytoplasm</location>
    </subcellularLocation>
</comment>